<dbReference type="GO" id="GO:0008483">
    <property type="term" value="F:transaminase activity"/>
    <property type="evidence" value="ECO:0007669"/>
    <property type="project" value="UniProtKB-KW"/>
</dbReference>
<dbReference type="PANTHER" id="PTHR13693:SF77">
    <property type="entry name" value="8-AMINO-7-OXONONANOATE SYNTHASE"/>
    <property type="match status" value="1"/>
</dbReference>
<evidence type="ECO:0000313" key="6">
    <source>
        <dbReference type="EMBL" id="KAL3427480.1"/>
    </source>
</evidence>
<dbReference type="Gene3D" id="3.90.1150.10">
    <property type="entry name" value="Aspartate Aminotransferase, domain 1"/>
    <property type="match status" value="1"/>
</dbReference>
<evidence type="ECO:0000256" key="4">
    <source>
        <dbReference type="ARBA" id="ARBA00022898"/>
    </source>
</evidence>
<evidence type="ECO:0000256" key="2">
    <source>
        <dbReference type="ARBA" id="ARBA00010008"/>
    </source>
</evidence>
<gene>
    <name evidence="6" type="ORF">PVAG01_00989</name>
</gene>
<dbReference type="InterPro" id="IPR015424">
    <property type="entry name" value="PyrdxlP-dep_Trfase"/>
</dbReference>
<accession>A0ABR4PVV3</accession>
<dbReference type="InterPro" id="IPR004839">
    <property type="entry name" value="Aminotransferase_I/II_large"/>
</dbReference>
<keyword evidence="7" id="KW-1185">Reference proteome</keyword>
<dbReference type="InterPro" id="IPR050087">
    <property type="entry name" value="AON_synthase_class-II"/>
</dbReference>
<name>A0ABR4PVV3_9HELO</name>
<protein>
    <submittedName>
        <fullName evidence="6">Aminotransferase class I and II</fullName>
    </submittedName>
</protein>
<feature type="domain" description="Aminotransferase class I/classII large" evidence="5">
    <location>
        <begin position="37"/>
        <end position="399"/>
    </location>
</feature>
<evidence type="ECO:0000313" key="7">
    <source>
        <dbReference type="Proteomes" id="UP001629113"/>
    </source>
</evidence>
<dbReference type="Proteomes" id="UP001629113">
    <property type="component" value="Unassembled WGS sequence"/>
</dbReference>
<evidence type="ECO:0000259" key="5">
    <source>
        <dbReference type="Pfam" id="PF00155"/>
    </source>
</evidence>
<comment type="similarity">
    <text evidence="2">Belongs to the class-II pyridoxal-phosphate-dependent aminotransferase family. BioF subfamily.</text>
</comment>
<dbReference type="Gene3D" id="3.40.640.10">
    <property type="entry name" value="Type I PLP-dependent aspartate aminotransferase-like (Major domain)"/>
    <property type="match status" value="1"/>
</dbReference>
<dbReference type="InterPro" id="IPR015421">
    <property type="entry name" value="PyrdxlP-dep_Trfase_major"/>
</dbReference>
<evidence type="ECO:0000256" key="3">
    <source>
        <dbReference type="ARBA" id="ARBA00022679"/>
    </source>
</evidence>
<organism evidence="6 7">
    <name type="scientific">Phlyctema vagabunda</name>
    <dbReference type="NCBI Taxonomy" id="108571"/>
    <lineage>
        <taxon>Eukaryota</taxon>
        <taxon>Fungi</taxon>
        <taxon>Dikarya</taxon>
        <taxon>Ascomycota</taxon>
        <taxon>Pezizomycotina</taxon>
        <taxon>Leotiomycetes</taxon>
        <taxon>Helotiales</taxon>
        <taxon>Dermateaceae</taxon>
        <taxon>Phlyctema</taxon>
    </lineage>
</organism>
<dbReference type="EMBL" id="JBFCZG010000001">
    <property type="protein sequence ID" value="KAL3427480.1"/>
    <property type="molecule type" value="Genomic_DNA"/>
</dbReference>
<evidence type="ECO:0000256" key="1">
    <source>
        <dbReference type="ARBA" id="ARBA00001933"/>
    </source>
</evidence>
<reference evidence="6 7" key="1">
    <citation type="submission" date="2024-06" db="EMBL/GenBank/DDBJ databases">
        <title>Complete genome of Phlyctema vagabunda strain 19-DSS-EL-015.</title>
        <authorList>
            <person name="Fiorenzani C."/>
        </authorList>
    </citation>
    <scope>NUCLEOTIDE SEQUENCE [LARGE SCALE GENOMIC DNA]</scope>
    <source>
        <strain evidence="6 7">19-DSS-EL-015</strain>
    </source>
</reference>
<keyword evidence="3" id="KW-0808">Transferase</keyword>
<dbReference type="Pfam" id="PF00155">
    <property type="entry name" value="Aminotran_1_2"/>
    <property type="match status" value="1"/>
</dbReference>
<proteinExistence type="inferred from homology"/>
<keyword evidence="4" id="KW-0663">Pyridoxal phosphate</keyword>
<comment type="cofactor">
    <cofactor evidence="1">
        <name>pyridoxal 5'-phosphate</name>
        <dbReference type="ChEBI" id="CHEBI:597326"/>
    </cofactor>
</comment>
<dbReference type="InterPro" id="IPR015422">
    <property type="entry name" value="PyrdxlP-dep_Trfase_small"/>
</dbReference>
<keyword evidence="6" id="KW-0032">Aminotransferase</keyword>
<dbReference type="SUPFAM" id="SSF53383">
    <property type="entry name" value="PLP-dependent transferases"/>
    <property type="match status" value="1"/>
</dbReference>
<comment type="caution">
    <text evidence="6">The sequence shown here is derived from an EMBL/GenBank/DDBJ whole genome shotgun (WGS) entry which is preliminary data.</text>
</comment>
<sequence length="421" mass="46545">MSPIPESALHRSMTAQLTRRQANSSLRSLTLSPATSIDFSSNDFLSLSSSSLLRTSFLSSLCAVPNFRLGSTGSRLLDGNSPYAEQLEREIAAFHHAPAAVLFNSGFDANAGFFACVPQKDDVIVYDALIHASVHEGMRVSRVPPERRRPFRHNCLESLRLCLEDARASETEKRGVFVAVESLYSMDGDLAPLAAIVDLVEEIFPDGNAHIIVDEAHSTGIYGSKGRGLVCSLGLEDRIFARLHTFGKALGCNGAILLCDELTRSYLINYARPLIYTTFMSFPSLAAIKAAYTLLQSGATERRAEKLQELIQLLYTKLQTPLLRREDAGYGLLTIPHQIPKSPIFSILSPRPKELAKWCQEAGFVVRAIVSPTVPVGTERIRVCLHAENSAEEIERLVGTMQRWVEMQGEKQKKVVRESRL</sequence>
<dbReference type="PANTHER" id="PTHR13693">
    <property type="entry name" value="CLASS II AMINOTRANSFERASE/8-AMINO-7-OXONONANOATE SYNTHASE"/>
    <property type="match status" value="1"/>
</dbReference>